<evidence type="ECO:0000256" key="1">
    <source>
        <dbReference type="SAM" id="MobiDB-lite"/>
    </source>
</evidence>
<feature type="compositionally biased region" description="Polar residues" evidence="1">
    <location>
        <begin position="568"/>
        <end position="586"/>
    </location>
</feature>
<name>W5N4H6_LEPOC</name>
<dbReference type="EMBL" id="AHAT01019040">
    <property type="status" value="NOT_ANNOTATED_CDS"/>
    <property type="molecule type" value="Genomic_DNA"/>
</dbReference>
<feature type="compositionally biased region" description="Low complexity" evidence="1">
    <location>
        <begin position="369"/>
        <end position="380"/>
    </location>
</feature>
<organism evidence="3 4">
    <name type="scientific">Lepisosteus oculatus</name>
    <name type="common">Spotted gar</name>
    <dbReference type="NCBI Taxonomy" id="7918"/>
    <lineage>
        <taxon>Eukaryota</taxon>
        <taxon>Metazoa</taxon>
        <taxon>Chordata</taxon>
        <taxon>Craniata</taxon>
        <taxon>Vertebrata</taxon>
        <taxon>Euteleostomi</taxon>
        <taxon>Actinopterygii</taxon>
        <taxon>Neopterygii</taxon>
        <taxon>Holostei</taxon>
        <taxon>Semionotiformes</taxon>
        <taxon>Lepisosteidae</taxon>
        <taxon>Lepisosteus</taxon>
    </lineage>
</organism>
<feature type="region of interest" description="Disordered" evidence="1">
    <location>
        <begin position="563"/>
        <end position="586"/>
    </location>
</feature>
<dbReference type="eggNOG" id="KOG2710">
    <property type="taxonomic scope" value="Eukaryota"/>
</dbReference>
<reference evidence="4" key="1">
    <citation type="submission" date="2011-12" db="EMBL/GenBank/DDBJ databases">
        <title>The Draft Genome of Lepisosteus oculatus.</title>
        <authorList>
            <consortium name="The Broad Institute Genome Assembly &amp; Analysis Group"/>
            <consortium name="Computational R&amp;D Group"/>
            <consortium name="and Sequencing Platform"/>
            <person name="Di Palma F."/>
            <person name="Alfoldi J."/>
            <person name="Johnson J."/>
            <person name="Berlin A."/>
            <person name="Gnerre S."/>
            <person name="Jaffe D."/>
            <person name="MacCallum I."/>
            <person name="Young S."/>
            <person name="Walker B.J."/>
            <person name="Lander E.S."/>
            <person name="Lindblad-Toh K."/>
        </authorList>
    </citation>
    <scope>NUCLEOTIDE SEQUENCE [LARGE SCALE GENOMIC DNA]</scope>
</reference>
<dbReference type="SMART" id="SM00324">
    <property type="entry name" value="RhoGAP"/>
    <property type="match status" value="1"/>
</dbReference>
<dbReference type="Pfam" id="PF00620">
    <property type="entry name" value="RhoGAP"/>
    <property type="match status" value="1"/>
</dbReference>
<protein>
    <submittedName>
        <fullName evidence="3">Rho GTPase activating protein 11A</fullName>
    </submittedName>
</protein>
<feature type="compositionally biased region" description="Polar residues" evidence="1">
    <location>
        <begin position="359"/>
        <end position="368"/>
    </location>
</feature>
<accession>W5N4H6</accession>
<feature type="region of interest" description="Disordered" evidence="1">
    <location>
        <begin position="349"/>
        <end position="394"/>
    </location>
</feature>
<dbReference type="Gene3D" id="1.10.555.10">
    <property type="entry name" value="Rho GTPase activation protein"/>
    <property type="match status" value="1"/>
</dbReference>
<dbReference type="GeneTree" id="ENSGT00940000155312"/>
<dbReference type="Proteomes" id="UP000018468">
    <property type="component" value="Linkage group LG7"/>
</dbReference>
<reference evidence="3" key="3">
    <citation type="submission" date="2025-09" db="UniProtKB">
        <authorList>
            <consortium name="Ensembl"/>
        </authorList>
    </citation>
    <scope>IDENTIFICATION</scope>
</reference>
<evidence type="ECO:0000313" key="4">
    <source>
        <dbReference type="Proteomes" id="UP000018468"/>
    </source>
</evidence>
<feature type="domain" description="Rho-GAP" evidence="2">
    <location>
        <begin position="51"/>
        <end position="242"/>
    </location>
</feature>
<evidence type="ECO:0000313" key="3">
    <source>
        <dbReference type="Ensembl" id="ENSLOCP00000015535.1"/>
    </source>
</evidence>
<dbReference type="PANTHER" id="PTHR15670:SF4">
    <property type="entry name" value="RHO GTPASE-ACTIVATING PROTEIN 11A"/>
    <property type="match status" value="1"/>
</dbReference>
<dbReference type="GO" id="GO:0007165">
    <property type="term" value="P:signal transduction"/>
    <property type="evidence" value="ECO:0007669"/>
    <property type="project" value="InterPro"/>
</dbReference>
<dbReference type="InParanoid" id="W5N4H6"/>
<dbReference type="Bgee" id="ENSLOCG00000012618">
    <property type="expression patterns" value="Expressed in embryo and 13 other cell types or tissues"/>
</dbReference>
<proteinExistence type="predicted"/>
<dbReference type="AlphaFoldDB" id="W5N4H6"/>
<dbReference type="PROSITE" id="PS50238">
    <property type="entry name" value="RHOGAP"/>
    <property type="match status" value="1"/>
</dbReference>
<sequence>MRLYDRNVIRLAIVQHLRVYGIRIKNWNKNKGSSSKVTACYPPCRAKIFGVPLESLPQCSVAEYGTVPRFLVDACENLLQNVDTEGLFRKSGSVVRLKELKAKLDMGEDCIPSALPCDIAGLLKQFFRELPEPAIPTELHDALLKAQQLLTEEERTTATHLLSCMLPDGVSQTLRYFFNFLKNVSQRSAKNKMDSSNLSVIFAPNLLHSSNVNEKMTVTTEKRLKQQAAIVHYFIEHADTFGSAPHFIMEKIPAMLGVDGGLATPTLESRGEGGESEFSDVKKRRRRSVGVISSATPVILTPNSKRKLPHESAQGLGFSNKKRRSLKHNLALELLPNIIFGSGSTPGSGIPLKTHGHTNDASPSTSLDSSHGAVSSAGGVRHTANSAKRKSKRIEYKKVNSIPRVESGKAGCFSPRVCRKEVVRKSLRLRFSLGKSSRDSQSVISNSFVAPKGSESIGWRLATQESDTSFGSAKDAAFSPVIIRNKCTRKGSRYISKSEENLLTPQCDPTTHRTSWNGASPVDPLVFSDETYTETPMGKYLKSSYFSEPALISGKPPIIAGIPKDLRSTSSSENLRSNNSFTEDENSVTGTTLLKIKKAFTESGNSVFLPESNSQECESYEKNRNSYISPQKDLMENHHFMFDQRGILSESPSLESCQQPGSDQSDASQGIEQAVFQSNNLDNDCALTGEAQILKSSFIEDLNTTTALPDKAVSDVVQSPLCTSTLTVETPRMPDQNTEFQKNKLEKSPVSDVSETIPLRVADHIQRFTVLSLNDHTPKTKTIKSPLKFQRTPVRQSVRRINSLLAERRPTGGMNCSSEVTTPTMVKSVSHESGLFSKEGLCFQNPEDPIPCYHPGNEHKKLSNSTKSFIHQTKQSALGDVTNKVQQKPKVSLLANKNNSPNQTNAERSIMHHIIEKEKCRFKGSPKNPLPEGKFLSTTRAIDL</sequence>
<dbReference type="OMA" id="RQPIRHK"/>
<dbReference type="InterPro" id="IPR042869">
    <property type="entry name" value="ARHGAP11A/B"/>
</dbReference>
<dbReference type="InterPro" id="IPR008936">
    <property type="entry name" value="Rho_GTPase_activation_prot"/>
</dbReference>
<dbReference type="SUPFAM" id="SSF48350">
    <property type="entry name" value="GTPase activation domain, GAP"/>
    <property type="match status" value="1"/>
</dbReference>
<feature type="region of interest" description="Disordered" evidence="1">
    <location>
        <begin position="924"/>
        <end position="944"/>
    </location>
</feature>
<dbReference type="GO" id="GO:0005096">
    <property type="term" value="F:GTPase activator activity"/>
    <property type="evidence" value="ECO:0000318"/>
    <property type="project" value="GO_Central"/>
</dbReference>
<dbReference type="InterPro" id="IPR000198">
    <property type="entry name" value="RhoGAP_dom"/>
</dbReference>
<dbReference type="STRING" id="7918.ENSLOCP00000015535"/>
<keyword evidence="4" id="KW-1185">Reference proteome</keyword>
<evidence type="ECO:0000259" key="2">
    <source>
        <dbReference type="PROSITE" id="PS50238"/>
    </source>
</evidence>
<dbReference type="Ensembl" id="ENSLOCT00000015564.1">
    <property type="protein sequence ID" value="ENSLOCP00000015535.1"/>
    <property type="gene ID" value="ENSLOCG00000012618.1"/>
</dbReference>
<dbReference type="FunCoup" id="W5N4H6">
    <property type="interactions" value="719"/>
</dbReference>
<reference evidence="3" key="2">
    <citation type="submission" date="2025-08" db="UniProtKB">
        <authorList>
            <consortium name="Ensembl"/>
        </authorList>
    </citation>
    <scope>IDENTIFICATION</scope>
</reference>
<dbReference type="PANTHER" id="PTHR15670">
    <property type="entry name" value="RHO GTPASE ACTIVATING PROTEIN 11A"/>
    <property type="match status" value="1"/>
</dbReference>